<accession>A0A9Q3JFJ3</accession>
<name>A0A9Q3JFJ3_9BASI</name>
<dbReference type="AlphaFoldDB" id="A0A9Q3JFJ3"/>
<evidence type="ECO:0000313" key="1">
    <source>
        <dbReference type="EMBL" id="MBW0560821.1"/>
    </source>
</evidence>
<dbReference type="EMBL" id="AVOT02070080">
    <property type="protein sequence ID" value="MBW0560821.1"/>
    <property type="molecule type" value="Genomic_DNA"/>
</dbReference>
<dbReference type="Proteomes" id="UP000765509">
    <property type="component" value="Unassembled WGS sequence"/>
</dbReference>
<protein>
    <submittedName>
        <fullName evidence="1">Uncharacterized protein</fullName>
    </submittedName>
</protein>
<keyword evidence="2" id="KW-1185">Reference proteome</keyword>
<organism evidence="1 2">
    <name type="scientific">Austropuccinia psidii MF-1</name>
    <dbReference type="NCBI Taxonomy" id="1389203"/>
    <lineage>
        <taxon>Eukaryota</taxon>
        <taxon>Fungi</taxon>
        <taxon>Dikarya</taxon>
        <taxon>Basidiomycota</taxon>
        <taxon>Pucciniomycotina</taxon>
        <taxon>Pucciniomycetes</taxon>
        <taxon>Pucciniales</taxon>
        <taxon>Sphaerophragmiaceae</taxon>
        <taxon>Austropuccinia</taxon>
    </lineage>
</organism>
<sequence length="154" mass="16872">MLPQLCGTLIRTHGRKLALVGSDQANVMCAPTGKSKDVCPIKLLGNWAPLWTQNSLASNGRKQYLIHCLLQHKVIPEQLGNSGRSCKTNECKTNQKNRLFSSSQPTAQILMPVSANMTPSEIQAVLDVNQIKCIHFGRVAIFTSTGLLISLVKF</sequence>
<comment type="caution">
    <text evidence="1">The sequence shown here is derived from an EMBL/GenBank/DDBJ whole genome shotgun (WGS) entry which is preliminary data.</text>
</comment>
<gene>
    <name evidence="1" type="ORF">O181_100536</name>
</gene>
<evidence type="ECO:0000313" key="2">
    <source>
        <dbReference type="Proteomes" id="UP000765509"/>
    </source>
</evidence>
<proteinExistence type="predicted"/>
<reference evidence="1" key="1">
    <citation type="submission" date="2021-03" db="EMBL/GenBank/DDBJ databases">
        <title>Draft genome sequence of rust myrtle Austropuccinia psidii MF-1, a brazilian biotype.</title>
        <authorList>
            <person name="Quecine M.C."/>
            <person name="Pachon D.M.R."/>
            <person name="Bonatelli M.L."/>
            <person name="Correr F.H."/>
            <person name="Franceschini L.M."/>
            <person name="Leite T.F."/>
            <person name="Margarido G.R.A."/>
            <person name="Almeida C.A."/>
            <person name="Ferrarezi J.A."/>
            <person name="Labate C.A."/>
        </authorList>
    </citation>
    <scope>NUCLEOTIDE SEQUENCE</scope>
    <source>
        <strain evidence="1">MF-1</strain>
    </source>
</reference>